<dbReference type="Proteomes" id="UP000663856">
    <property type="component" value="Unassembled WGS sequence"/>
</dbReference>
<evidence type="ECO:0000313" key="4">
    <source>
        <dbReference type="Proteomes" id="UP000663856"/>
    </source>
</evidence>
<keyword evidence="1" id="KW-0175">Coiled coil</keyword>
<evidence type="ECO:0000256" key="1">
    <source>
        <dbReference type="SAM" id="Coils"/>
    </source>
</evidence>
<protein>
    <submittedName>
        <fullName evidence="2">Uncharacterized protein</fullName>
    </submittedName>
</protein>
<organism evidence="2 4">
    <name type="scientific">Rotaria magnacalcarata</name>
    <dbReference type="NCBI Taxonomy" id="392030"/>
    <lineage>
        <taxon>Eukaryota</taxon>
        <taxon>Metazoa</taxon>
        <taxon>Spiralia</taxon>
        <taxon>Gnathifera</taxon>
        <taxon>Rotifera</taxon>
        <taxon>Eurotatoria</taxon>
        <taxon>Bdelloidea</taxon>
        <taxon>Philodinida</taxon>
        <taxon>Philodinidae</taxon>
        <taxon>Rotaria</taxon>
    </lineage>
</organism>
<evidence type="ECO:0000313" key="3">
    <source>
        <dbReference type="EMBL" id="CAF4222508.1"/>
    </source>
</evidence>
<name>A0A816Y7C2_9BILA</name>
<gene>
    <name evidence="3" type="ORF">UXM345_LOCUS29182</name>
    <name evidence="2" type="ORF">WKI299_LOCUS30887</name>
</gene>
<sequence>MTTTTTNNDDIDFDFSQLDDTLISENQKQNLVDYINQIKTQKRSIHDEFNQFKLSTGQVKRRRTKRQVLSNSIALPMINNDQTNNLQTMLETLIYIVHEINLEQVKLSTIINQLIKRINQNELYLNQLNINVETLYEQYQSKQYSEFEVDPIELPKSSSSVIDNNYQQPIDMSTTGNNFNSLDNTTKTTGKSLVNKEYIELGDPSIDLSCLVLKRKYDQVRRRTELAYIHGEKRAIGRLLTFLIRQFFSNEELRNASLDGRVRNTQALAKDRMSIIDKHLQSIFGMDYNLYRITKDCAEQVNVVCRHARNPKHFFDNSNSNIKTEINNSTLNQNDTVEDKQYDEYESFQEELFIQANEQRFHELAREYDVVHSEVVKQREIESQLRSENEQLQKTSHDIEQQLSTIRKDEQQLNTKLETTMEQVRQLAAEREQLKNAISEKEQENFELRSEPFILLIETFCSDSEECYDCNDS</sequence>
<dbReference type="AlphaFoldDB" id="A0A816Y7C2"/>
<dbReference type="EMBL" id="CAJNRF010014067">
    <property type="protein sequence ID" value="CAF2154076.1"/>
    <property type="molecule type" value="Genomic_DNA"/>
</dbReference>
<evidence type="ECO:0000313" key="2">
    <source>
        <dbReference type="EMBL" id="CAF2154076.1"/>
    </source>
</evidence>
<reference evidence="2" key="1">
    <citation type="submission" date="2021-02" db="EMBL/GenBank/DDBJ databases">
        <authorList>
            <person name="Nowell W R."/>
        </authorList>
    </citation>
    <scope>NUCLEOTIDE SEQUENCE</scope>
</reference>
<comment type="caution">
    <text evidence="2">The sequence shown here is derived from an EMBL/GenBank/DDBJ whole genome shotgun (WGS) entry which is preliminary data.</text>
</comment>
<proteinExistence type="predicted"/>
<feature type="coiled-coil region" evidence="1">
    <location>
        <begin position="382"/>
        <end position="451"/>
    </location>
</feature>
<dbReference type="Proteomes" id="UP000663842">
    <property type="component" value="Unassembled WGS sequence"/>
</dbReference>
<dbReference type="EMBL" id="CAJOBF010007058">
    <property type="protein sequence ID" value="CAF4222508.1"/>
    <property type="molecule type" value="Genomic_DNA"/>
</dbReference>
<accession>A0A816Y7C2</accession>